<protein>
    <recommendedName>
        <fullName evidence="1">SET domain-containing protein</fullName>
    </recommendedName>
</protein>
<gene>
    <name evidence="2" type="ORF">GUITHDRAFT_112741</name>
</gene>
<feature type="domain" description="SET" evidence="1">
    <location>
        <begin position="54"/>
        <end position="253"/>
    </location>
</feature>
<evidence type="ECO:0000313" key="4">
    <source>
        <dbReference type="Proteomes" id="UP000011087"/>
    </source>
</evidence>
<dbReference type="KEGG" id="gtt:GUITHDRAFT_112741"/>
<sequence>MAPLMMAKKSPKKGAPVAKGFGAKPTLAGKASRIDSADSERFFQWLKAGGASVSKVAIADFDGLRGVAAEKNIEEGEVIVSIPRDICLNLGSDGVNPGYAAAQLVRIEKDEERRRNGWFQPFFDMLPKYEQCDTTEFYSENELNALEWDAVIQETKSRVAMLRSTYEASQVGLSNDIKFTWEEFLWGVYQIVSRVLTIYTNEDGAVKYLIPMIDMFNHDAASPHQLKATRDGLFQIIAGKKIFAGQQINFPYGGGNLNNDRIIQDYGFVESSNSHDVKQLLLPATSEPVQGIPYVCMGLDAQGLEATLKRFSTTLDDDEILLQKVGDMI</sequence>
<dbReference type="eggNOG" id="KOG1337">
    <property type="taxonomic scope" value="Eukaryota"/>
</dbReference>
<dbReference type="PANTHER" id="PTHR13271">
    <property type="entry name" value="UNCHARACTERIZED PUTATIVE METHYLTRANSFERASE"/>
    <property type="match status" value="1"/>
</dbReference>
<name>L1IZH7_GUITC</name>
<dbReference type="EMBL" id="JH993025">
    <property type="protein sequence ID" value="EKX41279.1"/>
    <property type="molecule type" value="Genomic_DNA"/>
</dbReference>
<dbReference type="HOGENOM" id="CLU_845796_0_0_1"/>
<evidence type="ECO:0000259" key="1">
    <source>
        <dbReference type="PROSITE" id="PS50280"/>
    </source>
</evidence>
<keyword evidence="4" id="KW-1185">Reference proteome</keyword>
<reference evidence="3" key="3">
    <citation type="submission" date="2016-03" db="UniProtKB">
        <authorList>
            <consortium name="EnsemblProtists"/>
        </authorList>
    </citation>
    <scope>IDENTIFICATION</scope>
</reference>
<dbReference type="InterPro" id="IPR001214">
    <property type="entry name" value="SET_dom"/>
</dbReference>
<dbReference type="OMA" id="IPLIDMC"/>
<dbReference type="GeneID" id="17297856"/>
<dbReference type="PaxDb" id="55529-EKX41279"/>
<accession>L1IZH7</accession>
<dbReference type="Gene3D" id="3.90.1410.10">
    <property type="entry name" value="set domain protein methyltransferase, domain 1"/>
    <property type="match status" value="1"/>
</dbReference>
<dbReference type="SUPFAM" id="SSF82199">
    <property type="entry name" value="SET domain"/>
    <property type="match status" value="1"/>
</dbReference>
<evidence type="ECO:0000313" key="2">
    <source>
        <dbReference type="EMBL" id="EKX41279.1"/>
    </source>
</evidence>
<dbReference type="Pfam" id="PF00856">
    <property type="entry name" value="SET"/>
    <property type="match status" value="1"/>
</dbReference>
<dbReference type="InterPro" id="IPR050600">
    <property type="entry name" value="SETD3_SETD6_MTase"/>
</dbReference>
<dbReference type="STRING" id="905079.L1IZH7"/>
<dbReference type="Proteomes" id="UP000011087">
    <property type="component" value="Unassembled WGS sequence"/>
</dbReference>
<dbReference type="RefSeq" id="XP_005828259.1">
    <property type="nucleotide sequence ID" value="XM_005828202.1"/>
</dbReference>
<reference evidence="2 4" key="1">
    <citation type="journal article" date="2012" name="Nature">
        <title>Algal genomes reveal evolutionary mosaicism and the fate of nucleomorphs.</title>
        <authorList>
            <consortium name="DOE Joint Genome Institute"/>
            <person name="Curtis B.A."/>
            <person name="Tanifuji G."/>
            <person name="Burki F."/>
            <person name="Gruber A."/>
            <person name="Irimia M."/>
            <person name="Maruyama S."/>
            <person name="Arias M.C."/>
            <person name="Ball S.G."/>
            <person name="Gile G.H."/>
            <person name="Hirakawa Y."/>
            <person name="Hopkins J.F."/>
            <person name="Kuo A."/>
            <person name="Rensing S.A."/>
            <person name="Schmutz J."/>
            <person name="Symeonidi A."/>
            <person name="Elias M."/>
            <person name="Eveleigh R.J."/>
            <person name="Herman E.K."/>
            <person name="Klute M.J."/>
            <person name="Nakayama T."/>
            <person name="Obornik M."/>
            <person name="Reyes-Prieto A."/>
            <person name="Armbrust E.V."/>
            <person name="Aves S.J."/>
            <person name="Beiko R.G."/>
            <person name="Coutinho P."/>
            <person name="Dacks J.B."/>
            <person name="Durnford D.G."/>
            <person name="Fast N.M."/>
            <person name="Green B.R."/>
            <person name="Grisdale C.J."/>
            <person name="Hempel F."/>
            <person name="Henrissat B."/>
            <person name="Hoppner M.P."/>
            <person name="Ishida K."/>
            <person name="Kim E."/>
            <person name="Koreny L."/>
            <person name="Kroth P.G."/>
            <person name="Liu Y."/>
            <person name="Malik S.B."/>
            <person name="Maier U.G."/>
            <person name="McRose D."/>
            <person name="Mock T."/>
            <person name="Neilson J.A."/>
            <person name="Onodera N.T."/>
            <person name="Poole A.M."/>
            <person name="Pritham E.J."/>
            <person name="Richards T.A."/>
            <person name="Rocap G."/>
            <person name="Roy S.W."/>
            <person name="Sarai C."/>
            <person name="Schaack S."/>
            <person name="Shirato S."/>
            <person name="Slamovits C.H."/>
            <person name="Spencer D.F."/>
            <person name="Suzuki S."/>
            <person name="Worden A.Z."/>
            <person name="Zauner S."/>
            <person name="Barry K."/>
            <person name="Bell C."/>
            <person name="Bharti A.K."/>
            <person name="Crow J.A."/>
            <person name="Grimwood J."/>
            <person name="Kramer R."/>
            <person name="Lindquist E."/>
            <person name="Lucas S."/>
            <person name="Salamov A."/>
            <person name="McFadden G.I."/>
            <person name="Lane C.E."/>
            <person name="Keeling P.J."/>
            <person name="Gray M.W."/>
            <person name="Grigoriev I.V."/>
            <person name="Archibald J.M."/>
        </authorList>
    </citation>
    <scope>NUCLEOTIDE SEQUENCE</scope>
    <source>
        <strain evidence="2 4">CCMP2712</strain>
    </source>
</reference>
<organism evidence="2">
    <name type="scientific">Guillardia theta (strain CCMP2712)</name>
    <name type="common">Cryptophyte</name>
    <dbReference type="NCBI Taxonomy" id="905079"/>
    <lineage>
        <taxon>Eukaryota</taxon>
        <taxon>Cryptophyceae</taxon>
        <taxon>Pyrenomonadales</taxon>
        <taxon>Geminigeraceae</taxon>
        <taxon>Guillardia</taxon>
    </lineage>
</organism>
<proteinExistence type="predicted"/>
<dbReference type="OrthoDB" id="441812at2759"/>
<dbReference type="GO" id="GO:0016279">
    <property type="term" value="F:protein-lysine N-methyltransferase activity"/>
    <property type="evidence" value="ECO:0007669"/>
    <property type="project" value="TreeGrafter"/>
</dbReference>
<evidence type="ECO:0000313" key="3">
    <source>
        <dbReference type="EnsemblProtists" id="EKX41279"/>
    </source>
</evidence>
<dbReference type="AlphaFoldDB" id="L1IZH7"/>
<reference evidence="4" key="2">
    <citation type="submission" date="2012-11" db="EMBL/GenBank/DDBJ databases">
        <authorList>
            <person name="Kuo A."/>
            <person name="Curtis B.A."/>
            <person name="Tanifuji G."/>
            <person name="Burki F."/>
            <person name="Gruber A."/>
            <person name="Irimia M."/>
            <person name="Maruyama S."/>
            <person name="Arias M.C."/>
            <person name="Ball S.G."/>
            <person name="Gile G.H."/>
            <person name="Hirakawa Y."/>
            <person name="Hopkins J.F."/>
            <person name="Rensing S.A."/>
            <person name="Schmutz J."/>
            <person name="Symeonidi A."/>
            <person name="Elias M."/>
            <person name="Eveleigh R.J."/>
            <person name="Herman E.K."/>
            <person name="Klute M.J."/>
            <person name="Nakayama T."/>
            <person name="Obornik M."/>
            <person name="Reyes-Prieto A."/>
            <person name="Armbrust E.V."/>
            <person name="Aves S.J."/>
            <person name="Beiko R.G."/>
            <person name="Coutinho P."/>
            <person name="Dacks J.B."/>
            <person name="Durnford D.G."/>
            <person name="Fast N.M."/>
            <person name="Green B.R."/>
            <person name="Grisdale C."/>
            <person name="Hempe F."/>
            <person name="Henrissat B."/>
            <person name="Hoppner M.P."/>
            <person name="Ishida K.-I."/>
            <person name="Kim E."/>
            <person name="Koreny L."/>
            <person name="Kroth P.G."/>
            <person name="Liu Y."/>
            <person name="Malik S.-B."/>
            <person name="Maier U.G."/>
            <person name="McRose D."/>
            <person name="Mock T."/>
            <person name="Neilson J.A."/>
            <person name="Onodera N.T."/>
            <person name="Poole A.M."/>
            <person name="Pritham E.J."/>
            <person name="Richards T.A."/>
            <person name="Rocap G."/>
            <person name="Roy S.W."/>
            <person name="Sarai C."/>
            <person name="Schaack S."/>
            <person name="Shirato S."/>
            <person name="Slamovits C.H."/>
            <person name="Spencer D.F."/>
            <person name="Suzuki S."/>
            <person name="Worden A.Z."/>
            <person name="Zauner S."/>
            <person name="Barry K."/>
            <person name="Bell C."/>
            <person name="Bharti A.K."/>
            <person name="Crow J.A."/>
            <person name="Grimwood J."/>
            <person name="Kramer R."/>
            <person name="Lindquist E."/>
            <person name="Lucas S."/>
            <person name="Salamov A."/>
            <person name="McFadden G.I."/>
            <person name="Lane C.E."/>
            <person name="Keeling P.J."/>
            <person name="Gray M.W."/>
            <person name="Grigoriev I.V."/>
            <person name="Archibald J.M."/>
        </authorList>
    </citation>
    <scope>NUCLEOTIDE SEQUENCE</scope>
    <source>
        <strain evidence="4">CCMP2712</strain>
    </source>
</reference>
<dbReference type="CDD" id="cd10527">
    <property type="entry name" value="SET_LSMT"/>
    <property type="match status" value="1"/>
</dbReference>
<dbReference type="PROSITE" id="PS50280">
    <property type="entry name" value="SET"/>
    <property type="match status" value="1"/>
</dbReference>
<dbReference type="EnsemblProtists" id="EKX41279">
    <property type="protein sequence ID" value="EKX41279"/>
    <property type="gene ID" value="GUITHDRAFT_112741"/>
</dbReference>
<dbReference type="InterPro" id="IPR046341">
    <property type="entry name" value="SET_dom_sf"/>
</dbReference>